<evidence type="ECO:0000313" key="2">
    <source>
        <dbReference type="Proteomes" id="UP000828048"/>
    </source>
</evidence>
<comment type="caution">
    <text evidence="1">The sequence shown here is derived from an EMBL/GenBank/DDBJ whole genome shotgun (WGS) entry which is preliminary data.</text>
</comment>
<gene>
    <name evidence="1" type="ORF">Vadar_016558</name>
</gene>
<dbReference type="Proteomes" id="UP000828048">
    <property type="component" value="Chromosome 7"/>
</dbReference>
<accession>A0ACB7Y6Y1</accession>
<name>A0ACB7Y6Y1_9ERIC</name>
<evidence type="ECO:0000313" key="1">
    <source>
        <dbReference type="EMBL" id="KAH7849340.1"/>
    </source>
</evidence>
<protein>
    <submittedName>
        <fullName evidence="1">Uncharacterized protein</fullName>
    </submittedName>
</protein>
<organism evidence="1 2">
    <name type="scientific">Vaccinium darrowii</name>
    <dbReference type="NCBI Taxonomy" id="229202"/>
    <lineage>
        <taxon>Eukaryota</taxon>
        <taxon>Viridiplantae</taxon>
        <taxon>Streptophyta</taxon>
        <taxon>Embryophyta</taxon>
        <taxon>Tracheophyta</taxon>
        <taxon>Spermatophyta</taxon>
        <taxon>Magnoliopsida</taxon>
        <taxon>eudicotyledons</taxon>
        <taxon>Gunneridae</taxon>
        <taxon>Pentapetalae</taxon>
        <taxon>asterids</taxon>
        <taxon>Ericales</taxon>
        <taxon>Ericaceae</taxon>
        <taxon>Vaccinioideae</taxon>
        <taxon>Vaccinieae</taxon>
        <taxon>Vaccinium</taxon>
    </lineage>
</organism>
<reference evidence="1 2" key="1">
    <citation type="journal article" date="2021" name="Hortic Res">
        <title>High-quality reference genome and annotation aids understanding of berry development for evergreen blueberry (Vaccinium darrowii).</title>
        <authorList>
            <person name="Yu J."/>
            <person name="Hulse-Kemp A.M."/>
            <person name="Babiker E."/>
            <person name="Staton M."/>
        </authorList>
    </citation>
    <scope>NUCLEOTIDE SEQUENCE [LARGE SCALE GENOMIC DNA]</scope>
    <source>
        <strain evidence="2">cv. NJ 8807/NJ 8810</strain>
        <tissue evidence="1">Young leaf</tissue>
    </source>
</reference>
<sequence length="224" mass="24656">MAVKFLSPLPFHALLILFTLFTASQAGDIVVYWGQNGGEGKLIDDARAKASRFCCRSEVEPGATLCRAAVLDGIDFDIEQGEPHYAALARRLVERSKGGKKVYLAAAPQCPFPDQKLNGALSTGLFDFVWIQFYNNPQCEYDTNNPNSFKGSWTKWVQSIPAQKFFVGLPASKAAASNGYIPKEVLINQVLPFVKGSSKYGGIMLWDRFNDLNSKYSDAVRGSV</sequence>
<proteinExistence type="predicted"/>
<keyword evidence="2" id="KW-1185">Reference proteome</keyword>
<dbReference type="EMBL" id="CM037157">
    <property type="protein sequence ID" value="KAH7849340.1"/>
    <property type="molecule type" value="Genomic_DNA"/>
</dbReference>